<keyword evidence="1" id="KW-0812">Transmembrane</keyword>
<evidence type="ECO:0000313" key="3">
    <source>
        <dbReference type="Proteomes" id="UP000297734"/>
    </source>
</evidence>
<dbReference type="AlphaFoldDB" id="A0A4Z0AC93"/>
<gene>
    <name evidence="2" type="ORF">DYL61_31040</name>
</gene>
<proteinExistence type="predicted"/>
<dbReference type="RefSeq" id="WP_135311561.1">
    <property type="nucleotide sequence ID" value="NZ_QUZT01000133.1"/>
</dbReference>
<dbReference type="EMBL" id="QUZT01000133">
    <property type="protein sequence ID" value="TFY84456.1"/>
    <property type="molecule type" value="Genomic_DNA"/>
</dbReference>
<evidence type="ECO:0000256" key="1">
    <source>
        <dbReference type="SAM" id="Phobius"/>
    </source>
</evidence>
<feature type="transmembrane region" description="Helical" evidence="1">
    <location>
        <begin position="29"/>
        <end position="46"/>
    </location>
</feature>
<dbReference type="OrthoDB" id="7019515at2"/>
<keyword evidence="3" id="KW-1185">Reference proteome</keyword>
<protein>
    <submittedName>
        <fullName evidence="2">Uncharacterized protein</fullName>
    </submittedName>
</protein>
<organism evidence="2 3">
    <name type="scientific">Pseudomonas nabeulensis</name>
    <dbReference type="NCBI Taxonomy" id="2293833"/>
    <lineage>
        <taxon>Bacteria</taxon>
        <taxon>Pseudomonadati</taxon>
        <taxon>Pseudomonadota</taxon>
        <taxon>Gammaproteobacteria</taxon>
        <taxon>Pseudomonadales</taxon>
        <taxon>Pseudomonadaceae</taxon>
        <taxon>Pseudomonas</taxon>
    </lineage>
</organism>
<accession>A0A4Z0AC93</accession>
<evidence type="ECO:0000313" key="2">
    <source>
        <dbReference type="EMBL" id="TFY84456.1"/>
    </source>
</evidence>
<reference evidence="2 3" key="1">
    <citation type="journal article" date="2019" name="Syst. Appl. Microbiol.">
        <title>New species of pathogenic Pseudomonas isolated from citrus in Tunisia: Proposal of Pseudomonas kairouanensis sp. nov. and Pseudomonas nabeulensis sp. nov.</title>
        <authorList>
            <person name="Oueslati M."/>
            <person name="Mulet M."/>
            <person name="Gomila M."/>
            <person name="Berge O."/>
            <person name="Hajlaoui M.R."/>
            <person name="Lalucat J."/>
            <person name="Sadfi-Zouaoui N."/>
            <person name="Garcia-Valdes E."/>
        </authorList>
    </citation>
    <scope>NUCLEOTIDE SEQUENCE [LARGE SCALE GENOMIC DNA]</scope>
    <source>
        <strain evidence="2 3">E10B</strain>
    </source>
</reference>
<comment type="caution">
    <text evidence="2">The sequence shown here is derived from an EMBL/GenBank/DDBJ whole genome shotgun (WGS) entry which is preliminary data.</text>
</comment>
<keyword evidence="1" id="KW-0472">Membrane</keyword>
<sequence length="138" mass="15093">MEELIYKTVHWLGETYSGYRGRPTHRFEVIVLVALAIAGMISTALYRAKRQAFESRTAQAVAAKPLVAVAFSEENGQVIRQVATLREGVAGYSVSVSRCCGDDCVEVCSQALGSMVAVEAYLRGHTVFVLADFSRQDD</sequence>
<name>A0A4Z0AC93_9PSED</name>
<dbReference type="Proteomes" id="UP000297734">
    <property type="component" value="Unassembled WGS sequence"/>
</dbReference>
<keyword evidence="1" id="KW-1133">Transmembrane helix</keyword>